<feature type="compositionally biased region" description="Polar residues" evidence="2">
    <location>
        <begin position="377"/>
        <end position="387"/>
    </location>
</feature>
<evidence type="ECO:0000313" key="5">
    <source>
        <dbReference type="Proteomes" id="UP001428341"/>
    </source>
</evidence>
<dbReference type="Proteomes" id="UP001428341">
    <property type="component" value="Unassembled WGS sequence"/>
</dbReference>
<gene>
    <name evidence="4" type="ORF">WN944_010683</name>
</gene>
<dbReference type="AlphaFoldDB" id="A0AAP0MS38"/>
<evidence type="ECO:0000256" key="1">
    <source>
        <dbReference type="SAM" id="Coils"/>
    </source>
</evidence>
<dbReference type="EMBL" id="JBCGBO010000002">
    <property type="protein sequence ID" value="KAK9222248.1"/>
    <property type="molecule type" value="Genomic_DNA"/>
</dbReference>
<keyword evidence="1" id="KW-0175">Coiled coil</keyword>
<proteinExistence type="predicted"/>
<keyword evidence="3" id="KW-0472">Membrane</keyword>
<comment type="caution">
    <text evidence="4">The sequence shown here is derived from an EMBL/GenBank/DDBJ whole genome shotgun (WGS) entry which is preliminary data.</text>
</comment>
<keyword evidence="5" id="KW-1185">Reference proteome</keyword>
<evidence type="ECO:0008006" key="6">
    <source>
        <dbReference type="Google" id="ProtNLM"/>
    </source>
</evidence>
<keyword evidence="3" id="KW-1133">Transmembrane helix</keyword>
<evidence type="ECO:0000256" key="2">
    <source>
        <dbReference type="SAM" id="MobiDB-lite"/>
    </source>
</evidence>
<name>A0AAP0MS38_9ROSI</name>
<feature type="compositionally biased region" description="Polar residues" evidence="2">
    <location>
        <begin position="187"/>
        <end position="198"/>
    </location>
</feature>
<feature type="region of interest" description="Disordered" evidence="2">
    <location>
        <begin position="181"/>
        <end position="543"/>
    </location>
</feature>
<feature type="compositionally biased region" description="Basic and acidic residues" evidence="2">
    <location>
        <begin position="507"/>
        <end position="529"/>
    </location>
</feature>
<feature type="compositionally biased region" description="Basic and acidic residues" evidence="2">
    <location>
        <begin position="211"/>
        <end position="252"/>
    </location>
</feature>
<feature type="compositionally biased region" description="Basic and acidic residues" evidence="2">
    <location>
        <begin position="485"/>
        <end position="494"/>
    </location>
</feature>
<feature type="compositionally biased region" description="Polar residues" evidence="2">
    <location>
        <begin position="453"/>
        <end position="463"/>
    </location>
</feature>
<protein>
    <recommendedName>
        <fullName evidence="6">Micronuclear linker histone polyprotein-like protein</fullName>
    </recommendedName>
</protein>
<feature type="compositionally biased region" description="Basic and acidic residues" evidence="2">
    <location>
        <begin position="320"/>
        <end position="333"/>
    </location>
</feature>
<feature type="compositionally biased region" description="Basic and acidic residues" evidence="2">
    <location>
        <begin position="410"/>
        <end position="420"/>
    </location>
</feature>
<feature type="region of interest" description="Disordered" evidence="2">
    <location>
        <begin position="1"/>
        <end position="21"/>
    </location>
</feature>
<keyword evidence="3" id="KW-0812">Transmembrane</keyword>
<evidence type="ECO:0000256" key="3">
    <source>
        <dbReference type="SAM" id="Phobius"/>
    </source>
</evidence>
<evidence type="ECO:0000313" key="4">
    <source>
        <dbReference type="EMBL" id="KAK9222248.1"/>
    </source>
</evidence>
<feature type="compositionally biased region" description="Basic and acidic residues" evidence="2">
    <location>
        <begin position="391"/>
        <end position="400"/>
    </location>
</feature>
<accession>A0AAP0MS38</accession>
<sequence>MGGSHHNKANNNGSRSSSSSSGKPYGLMLLLAFGAALLGVMVLHKLRERRIFTLLVKEKDSQLISLQLLFQKEREHGKEMKRKNEEMKVKLYSLRTQKMELDRRLLEMQSTIDSLKDEQKALESALEEKQNEIKMQREQIDASKENSQLIVLKEILKQREAEIKDLRHQLEYRVNVWSVSADDPSNPRVSLTDTSNVLEKNKSESSSSKEAGGRLHDSAKFNDGENSTRVDDRSEKSVGDTISREITVEPLEKQGISQDEGFKNGGGIQGKGINEGEGERKNIGNSTEQIVDDQATVLKPRDGSSEVKGDLQHTITGEWESEKPENLQDEKQEVQATSKGGMKLEVLDSRTRLKGKHGHVSRTKGRRWRAMAKNRVSENNGVSSMSSRRFYRLDQDELWSRSEGQVSTEGLEKREGKETGENPQELSKAMDAKLLKVNPEDAELMEKRDENADPNQQLQQQNAPDREVLTDRNVNDTASNISTYAEKRFSNEDKQPEEEANGIHQKLNRDDNEQENRATQGKDRDKHQLTDNTEAADYAGIRD</sequence>
<feature type="compositionally biased region" description="Basic residues" evidence="2">
    <location>
        <begin position="352"/>
        <end position="372"/>
    </location>
</feature>
<dbReference type="PANTHER" id="PTHR36143">
    <property type="entry name" value="OS08G0177500 PROTEIN"/>
    <property type="match status" value="1"/>
</dbReference>
<organism evidence="4 5">
    <name type="scientific">Citrus x changshan-huyou</name>
    <dbReference type="NCBI Taxonomy" id="2935761"/>
    <lineage>
        <taxon>Eukaryota</taxon>
        <taxon>Viridiplantae</taxon>
        <taxon>Streptophyta</taxon>
        <taxon>Embryophyta</taxon>
        <taxon>Tracheophyta</taxon>
        <taxon>Spermatophyta</taxon>
        <taxon>Magnoliopsida</taxon>
        <taxon>eudicotyledons</taxon>
        <taxon>Gunneridae</taxon>
        <taxon>Pentapetalae</taxon>
        <taxon>rosids</taxon>
        <taxon>malvids</taxon>
        <taxon>Sapindales</taxon>
        <taxon>Rutaceae</taxon>
        <taxon>Aurantioideae</taxon>
        <taxon>Citrus</taxon>
    </lineage>
</organism>
<feature type="compositionally biased region" description="Gly residues" evidence="2">
    <location>
        <begin position="263"/>
        <end position="275"/>
    </location>
</feature>
<feature type="compositionally biased region" description="Basic and acidic residues" evidence="2">
    <location>
        <begin position="299"/>
        <end position="311"/>
    </location>
</feature>
<feature type="transmembrane region" description="Helical" evidence="3">
    <location>
        <begin position="25"/>
        <end position="43"/>
    </location>
</feature>
<feature type="compositionally biased region" description="Basic and acidic residues" evidence="2">
    <location>
        <begin position="464"/>
        <end position="474"/>
    </location>
</feature>
<feature type="coiled-coil region" evidence="1">
    <location>
        <begin position="98"/>
        <end position="169"/>
    </location>
</feature>
<dbReference type="PANTHER" id="PTHR36143:SF4">
    <property type="entry name" value="OS08G0177500 PROTEIN"/>
    <property type="match status" value="1"/>
</dbReference>
<reference evidence="4 5" key="1">
    <citation type="submission" date="2024-05" db="EMBL/GenBank/DDBJ databases">
        <title>Haplotype-resolved chromosome-level genome assembly of Huyou (Citrus changshanensis).</title>
        <authorList>
            <person name="Miao C."/>
            <person name="Chen W."/>
            <person name="Wu Y."/>
            <person name="Wang L."/>
            <person name="Zhao S."/>
            <person name="Grierson D."/>
            <person name="Xu C."/>
            <person name="Chen K."/>
        </authorList>
    </citation>
    <scope>NUCLEOTIDE SEQUENCE [LARGE SCALE GENOMIC DNA]</scope>
    <source>
        <strain evidence="4">01-14</strain>
        <tissue evidence="4">Leaf</tissue>
    </source>
</reference>